<feature type="transmembrane region" description="Helical" evidence="2">
    <location>
        <begin position="123"/>
        <end position="146"/>
    </location>
</feature>
<accession>A0ABQ6MTC2</accession>
<comment type="caution">
    <text evidence="3">The sequence shown here is derived from an EMBL/GenBank/DDBJ whole genome shotgun (WGS) entry which is preliminary data.</text>
</comment>
<name>A0ABQ6MTC2_9STRA</name>
<feature type="compositionally biased region" description="Low complexity" evidence="1">
    <location>
        <begin position="9"/>
        <end position="19"/>
    </location>
</feature>
<proteinExistence type="predicted"/>
<dbReference type="Proteomes" id="UP001165060">
    <property type="component" value="Unassembled WGS sequence"/>
</dbReference>
<feature type="region of interest" description="Disordered" evidence="1">
    <location>
        <begin position="1"/>
        <end position="51"/>
    </location>
</feature>
<protein>
    <submittedName>
        <fullName evidence="3">Uncharacterized protein</fullName>
    </submittedName>
</protein>
<gene>
    <name evidence="3" type="ORF">TeGR_g10345</name>
</gene>
<keyword evidence="4" id="KW-1185">Reference proteome</keyword>
<sequence length="383" mass="41636">MFNRATKKSVASPSPSASSEAEDSAKTPIMSKRTSIPPYSAPLPPGLGSPTISADTARSNARIERLLSSFADSKDAPTWLQPILKQAIPVVLKAIEILNALAPLATKLFEAYTWCDKNLPMDIVIALWGLTLCFFGGTFPLTLAAYEAFKISGWDTSRAAISDLWEQGREYRRASIADDKKDDDGNGVADVDEMSSAELVKHKASLALKVCDPNKVSDAMGGLSQGFVGVIATLKFKYARTVALGIAIGNQLRKPAGLYISPHIAALVPEEHRKWIPLMIDYICKSVAVSIAWGIQAVISTVQCAIKGGLTFSRAMLRYANSKGLCDIDEEDTYVDEVVGWSVALLGASFQLWNGFGLPFPLNVLMIPFRILETYLRWVVTSE</sequence>
<organism evidence="3 4">
    <name type="scientific">Tetraparma gracilis</name>
    <dbReference type="NCBI Taxonomy" id="2962635"/>
    <lineage>
        <taxon>Eukaryota</taxon>
        <taxon>Sar</taxon>
        <taxon>Stramenopiles</taxon>
        <taxon>Ochrophyta</taxon>
        <taxon>Bolidophyceae</taxon>
        <taxon>Parmales</taxon>
        <taxon>Triparmaceae</taxon>
        <taxon>Tetraparma</taxon>
    </lineage>
</organism>
<evidence type="ECO:0000313" key="4">
    <source>
        <dbReference type="Proteomes" id="UP001165060"/>
    </source>
</evidence>
<dbReference type="EMBL" id="BRYB01006029">
    <property type="protein sequence ID" value="GMI32275.1"/>
    <property type="molecule type" value="Genomic_DNA"/>
</dbReference>
<reference evidence="3 4" key="1">
    <citation type="journal article" date="2023" name="Commun. Biol.">
        <title>Genome analysis of Parmales, the sister group of diatoms, reveals the evolutionary specialization of diatoms from phago-mixotrophs to photoautotrophs.</title>
        <authorList>
            <person name="Ban H."/>
            <person name="Sato S."/>
            <person name="Yoshikawa S."/>
            <person name="Yamada K."/>
            <person name="Nakamura Y."/>
            <person name="Ichinomiya M."/>
            <person name="Sato N."/>
            <person name="Blanc-Mathieu R."/>
            <person name="Endo H."/>
            <person name="Kuwata A."/>
            <person name="Ogata H."/>
        </authorList>
    </citation>
    <scope>NUCLEOTIDE SEQUENCE [LARGE SCALE GENOMIC DNA]</scope>
</reference>
<keyword evidence="2" id="KW-0812">Transmembrane</keyword>
<evidence type="ECO:0000313" key="3">
    <source>
        <dbReference type="EMBL" id="GMI32275.1"/>
    </source>
</evidence>
<evidence type="ECO:0000256" key="2">
    <source>
        <dbReference type="SAM" id="Phobius"/>
    </source>
</evidence>
<keyword evidence="2" id="KW-0472">Membrane</keyword>
<keyword evidence="2" id="KW-1133">Transmembrane helix</keyword>
<evidence type="ECO:0000256" key="1">
    <source>
        <dbReference type="SAM" id="MobiDB-lite"/>
    </source>
</evidence>